<dbReference type="Proteomes" id="UP000198648">
    <property type="component" value="Unassembled WGS sequence"/>
</dbReference>
<dbReference type="AlphaFoldDB" id="A0A1H9E5J7"/>
<accession>A0A1H9E5J7</accession>
<name>A0A1H9E5J7_9FLAO</name>
<dbReference type="GO" id="GO:0003677">
    <property type="term" value="F:DNA binding"/>
    <property type="evidence" value="ECO:0007669"/>
    <property type="project" value="InterPro"/>
</dbReference>
<reference evidence="4 5" key="1">
    <citation type="submission" date="2016-10" db="EMBL/GenBank/DDBJ databases">
        <authorList>
            <person name="de Groot N.N."/>
        </authorList>
    </citation>
    <scope>NUCLEOTIDE SEQUENCE [LARGE SCALE GENOMIC DNA]</scope>
    <source>
        <strain evidence="4 5">DSM 27078</strain>
    </source>
</reference>
<dbReference type="InterPro" id="IPR011006">
    <property type="entry name" value="CheY-like_superfamily"/>
</dbReference>
<dbReference type="STRING" id="1299341.SAMN05444005_1107"/>
<feature type="modified residue" description="4-aspartylphosphate" evidence="1">
    <location>
        <position position="57"/>
    </location>
</feature>
<dbReference type="Pfam" id="PF04397">
    <property type="entry name" value="LytTR"/>
    <property type="match status" value="1"/>
</dbReference>
<dbReference type="EMBL" id="FOEI01000010">
    <property type="protein sequence ID" value="SEQ21010.1"/>
    <property type="molecule type" value="Genomic_DNA"/>
</dbReference>
<proteinExistence type="predicted"/>
<feature type="domain" description="HTH LytTR-type" evidence="3">
    <location>
        <begin position="137"/>
        <end position="206"/>
    </location>
</feature>
<dbReference type="InterPro" id="IPR007492">
    <property type="entry name" value="LytTR_DNA-bd_dom"/>
</dbReference>
<dbReference type="PROSITE" id="PS50110">
    <property type="entry name" value="RESPONSE_REGULATORY"/>
    <property type="match status" value="1"/>
</dbReference>
<evidence type="ECO:0000256" key="1">
    <source>
        <dbReference type="PROSITE-ProRule" id="PRU00169"/>
    </source>
</evidence>
<keyword evidence="5" id="KW-1185">Reference proteome</keyword>
<dbReference type="GO" id="GO:0000156">
    <property type="term" value="F:phosphorelay response regulator activity"/>
    <property type="evidence" value="ECO:0007669"/>
    <property type="project" value="InterPro"/>
</dbReference>
<sequence>MISKKLNILIIEDEYITQKSIEKNLIVLGHNVKGRAMDYDKAISILNEENIDFAIIDINIKGQKKGTDIGTYITNHKKIPFVYLTSYSDTKTIRSAIETEPYGYLVKPFQQHDLLTAIEIALINFNKEIGKSELPQIQIKIGDKSIKLNLDAILFVESDKNYVNIHTNKEIYKYRNTLHEFQENLPSNFVQTHKSFIVNFNCITSVSKNLIEINEFKIPISKSFKENIDIYLTNTKK</sequence>
<evidence type="ECO:0000259" key="2">
    <source>
        <dbReference type="PROSITE" id="PS50110"/>
    </source>
</evidence>
<dbReference type="SMART" id="SM00448">
    <property type="entry name" value="REC"/>
    <property type="match status" value="1"/>
</dbReference>
<evidence type="ECO:0000313" key="4">
    <source>
        <dbReference type="EMBL" id="SEQ21010.1"/>
    </source>
</evidence>
<protein>
    <submittedName>
        <fullName evidence="4">Two component transcriptional regulator, LytTR family</fullName>
    </submittedName>
</protein>
<dbReference type="OrthoDB" id="2962330at2"/>
<dbReference type="InterPro" id="IPR001789">
    <property type="entry name" value="Sig_transdc_resp-reg_receiver"/>
</dbReference>
<organism evidence="4 5">
    <name type="scientific">Flavobacterium urocaniciphilum</name>
    <dbReference type="NCBI Taxonomy" id="1299341"/>
    <lineage>
        <taxon>Bacteria</taxon>
        <taxon>Pseudomonadati</taxon>
        <taxon>Bacteroidota</taxon>
        <taxon>Flavobacteriia</taxon>
        <taxon>Flavobacteriales</taxon>
        <taxon>Flavobacteriaceae</taxon>
        <taxon>Flavobacterium</taxon>
    </lineage>
</organism>
<gene>
    <name evidence="4" type="ORF">SAMN05444005_1107</name>
</gene>
<evidence type="ECO:0000313" key="5">
    <source>
        <dbReference type="Proteomes" id="UP000198648"/>
    </source>
</evidence>
<dbReference type="PANTHER" id="PTHR37299">
    <property type="entry name" value="TRANSCRIPTIONAL REGULATOR-RELATED"/>
    <property type="match status" value="1"/>
</dbReference>
<dbReference type="SMART" id="SM00850">
    <property type="entry name" value="LytTR"/>
    <property type="match status" value="1"/>
</dbReference>
<keyword evidence="1" id="KW-0597">Phosphoprotein</keyword>
<dbReference type="PROSITE" id="PS50930">
    <property type="entry name" value="HTH_LYTTR"/>
    <property type="match status" value="1"/>
</dbReference>
<dbReference type="Gene3D" id="3.40.50.2300">
    <property type="match status" value="1"/>
</dbReference>
<dbReference type="PANTHER" id="PTHR37299:SF4">
    <property type="entry name" value="TRANSCRIPTIONAL REGULATOR"/>
    <property type="match status" value="1"/>
</dbReference>
<dbReference type="InterPro" id="IPR046947">
    <property type="entry name" value="LytR-like"/>
</dbReference>
<evidence type="ECO:0000259" key="3">
    <source>
        <dbReference type="PROSITE" id="PS50930"/>
    </source>
</evidence>
<dbReference type="Pfam" id="PF00072">
    <property type="entry name" value="Response_reg"/>
    <property type="match status" value="1"/>
</dbReference>
<dbReference type="Gene3D" id="2.40.50.1020">
    <property type="entry name" value="LytTr DNA-binding domain"/>
    <property type="match status" value="1"/>
</dbReference>
<feature type="domain" description="Response regulatory" evidence="2">
    <location>
        <begin position="7"/>
        <end position="122"/>
    </location>
</feature>
<dbReference type="SUPFAM" id="SSF52172">
    <property type="entry name" value="CheY-like"/>
    <property type="match status" value="1"/>
</dbReference>